<dbReference type="PROSITE" id="PS50125">
    <property type="entry name" value="GUANYLATE_CYCLASE_2"/>
    <property type="match status" value="1"/>
</dbReference>
<dbReference type="PANTHER" id="PTHR43081">
    <property type="entry name" value="ADENYLATE CYCLASE, TERMINAL-DIFFERENTIATION SPECIFIC-RELATED"/>
    <property type="match status" value="1"/>
</dbReference>
<evidence type="ECO:0000259" key="2">
    <source>
        <dbReference type="PROSITE" id="PS50125"/>
    </source>
</evidence>
<name>A0A2V1GNF3_9GAMM</name>
<dbReference type="Pfam" id="PF00211">
    <property type="entry name" value="Guanylate_cyc"/>
    <property type="match status" value="1"/>
</dbReference>
<dbReference type="GO" id="GO:0004016">
    <property type="term" value="F:adenylate cyclase activity"/>
    <property type="evidence" value="ECO:0007669"/>
    <property type="project" value="UniProtKB-ARBA"/>
</dbReference>
<keyword evidence="1" id="KW-1133">Transmembrane helix</keyword>
<accession>A0A2V1GNF3</accession>
<gene>
    <name evidence="3" type="ORF">DC094_21640</name>
</gene>
<evidence type="ECO:0000256" key="1">
    <source>
        <dbReference type="SAM" id="Phobius"/>
    </source>
</evidence>
<evidence type="ECO:0000313" key="4">
    <source>
        <dbReference type="Proteomes" id="UP000244906"/>
    </source>
</evidence>
<protein>
    <recommendedName>
        <fullName evidence="2">Guanylate cyclase domain-containing protein</fullName>
    </recommendedName>
</protein>
<dbReference type="SUPFAM" id="SSF55073">
    <property type="entry name" value="Nucleotide cyclase"/>
    <property type="match status" value="1"/>
</dbReference>
<dbReference type="InterPro" id="IPR029787">
    <property type="entry name" value="Nucleotide_cyclase"/>
</dbReference>
<dbReference type="PANTHER" id="PTHR43081:SF1">
    <property type="entry name" value="ADENYLATE CYCLASE, TERMINAL-DIFFERENTIATION SPECIFIC"/>
    <property type="match status" value="1"/>
</dbReference>
<reference evidence="3 4" key="1">
    <citation type="submission" date="2018-04" db="EMBL/GenBank/DDBJ databases">
        <title>Thalassorhabdus spongiae gen. nov., sp. nov., isolated from a marine sponge in South-West Iceland.</title>
        <authorList>
            <person name="Knobloch S."/>
            <person name="Daussin A."/>
            <person name="Johannsson R."/>
            <person name="Marteinsson V.T."/>
        </authorList>
    </citation>
    <scope>NUCLEOTIDE SEQUENCE [LARGE SCALE GENOMIC DNA]</scope>
    <source>
        <strain evidence="3 4">Hp12</strain>
    </source>
</reference>
<comment type="caution">
    <text evidence="3">The sequence shown here is derived from an EMBL/GenBank/DDBJ whole genome shotgun (WGS) entry which is preliminary data.</text>
</comment>
<organism evidence="3 4">
    <name type="scientific">Pelagibaculum spongiae</name>
    <dbReference type="NCBI Taxonomy" id="2080658"/>
    <lineage>
        <taxon>Bacteria</taxon>
        <taxon>Pseudomonadati</taxon>
        <taxon>Pseudomonadota</taxon>
        <taxon>Gammaproteobacteria</taxon>
        <taxon>Oceanospirillales</taxon>
        <taxon>Pelagibaculum</taxon>
    </lineage>
</organism>
<dbReference type="EMBL" id="QDDL01000017">
    <property type="protein sequence ID" value="PVZ62972.1"/>
    <property type="molecule type" value="Genomic_DNA"/>
</dbReference>
<dbReference type="AlphaFoldDB" id="A0A2V1GNF3"/>
<keyword evidence="1" id="KW-0812">Transmembrane</keyword>
<dbReference type="InterPro" id="IPR050697">
    <property type="entry name" value="Adenylyl/Guanylyl_Cyclase_3/4"/>
</dbReference>
<feature type="transmembrane region" description="Helical" evidence="1">
    <location>
        <begin position="346"/>
        <end position="366"/>
    </location>
</feature>
<dbReference type="Gene3D" id="3.30.70.1230">
    <property type="entry name" value="Nucleotide cyclase"/>
    <property type="match status" value="1"/>
</dbReference>
<dbReference type="Pfam" id="PF05226">
    <property type="entry name" value="CHASE2"/>
    <property type="match status" value="1"/>
</dbReference>
<keyword evidence="1" id="KW-0472">Membrane</keyword>
<dbReference type="SMART" id="SM01080">
    <property type="entry name" value="CHASE2"/>
    <property type="match status" value="1"/>
</dbReference>
<dbReference type="SMART" id="SM00044">
    <property type="entry name" value="CYCc"/>
    <property type="match status" value="1"/>
</dbReference>
<dbReference type="CDD" id="cd07302">
    <property type="entry name" value="CHD"/>
    <property type="match status" value="1"/>
</dbReference>
<proteinExistence type="predicted"/>
<sequence>MLSPLVYPQGILARLLDRLDLVFYDLRYVQQNLSLGNSQQLGSPVVLIKANPGQLAIENEIDAIVDASYQAGAKLVVVLPSIADDGLSPQDWLAQRFPNLPPGTLDLLAPYLSMVEVQEESGLKPIKGYGFFFDRKQQAQQQLPQPFSSVNQNFNQLPIASGIFGLQGQNQSAGFYNVIPDLDGVIRRAHLFVNYQGEVYPSLGLIAAANYLGATPQLIDESFGISLQFDQKRLNTGVASDLMIDFSIPYNRISWPRLGMIDENIKRIFRGKLVVIEPPGAPGQSLSVPFGGRLSAGDIQAMLIGDLLLNQHHNYQPVWEPIIGWMLLISVAGLLMLLLPRFGPLWQLLTVSGLLLWFWTVSGWLWSSLGILLNWSPLLVIVIGLMLINLGWGFLFERRQLVQLKDTFGQYVPEALVSSMEGPSSTEFQISQNREMTVLFADIQGFTKISEMLSPRELQQLLNRFFTPMTEVIFNHGGTVDKYVGDMIMAFWGAPTEDPMHAENAVKAALEMIEKAASLSESFARENLPVIRLGIGVNSGYMSVGDMGSRYRRAYTVLGDNVNLASRLESLTRNYSVELIVGENTQQLLPSEWLCRRLDCVRVRGRQKPEFIYQPISQNPIGEEVGRLVKFHDAQETYFQGRFNAASRMFAILESEQPLVGLYRRRLDWLERHPIDSEWDGVFQEVENWDG</sequence>
<dbReference type="InterPro" id="IPR001054">
    <property type="entry name" value="A/G_cyclase"/>
</dbReference>
<dbReference type="InterPro" id="IPR007890">
    <property type="entry name" value="CHASE2"/>
</dbReference>
<dbReference type="GO" id="GO:0006171">
    <property type="term" value="P:cAMP biosynthetic process"/>
    <property type="evidence" value="ECO:0007669"/>
    <property type="project" value="TreeGrafter"/>
</dbReference>
<feature type="domain" description="Guanylate cyclase" evidence="2">
    <location>
        <begin position="437"/>
        <end position="569"/>
    </location>
</feature>
<evidence type="ECO:0000313" key="3">
    <source>
        <dbReference type="EMBL" id="PVZ62972.1"/>
    </source>
</evidence>
<keyword evidence="4" id="KW-1185">Reference proteome</keyword>
<dbReference type="Proteomes" id="UP000244906">
    <property type="component" value="Unassembled WGS sequence"/>
</dbReference>
<dbReference type="GO" id="GO:0035556">
    <property type="term" value="P:intracellular signal transduction"/>
    <property type="evidence" value="ECO:0007669"/>
    <property type="project" value="InterPro"/>
</dbReference>
<feature type="transmembrane region" description="Helical" evidence="1">
    <location>
        <begin position="372"/>
        <end position="395"/>
    </location>
</feature>